<dbReference type="GeneID" id="54359764"/>
<dbReference type="Proteomes" id="UP000504637">
    <property type="component" value="Unplaced"/>
</dbReference>
<feature type="compositionally biased region" description="Polar residues" evidence="1">
    <location>
        <begin position="1"/>
        <end position="10"/>
    </location>
</feature>
<dbReference type="OrthoDB" id="2137750at2759"/>
<feature type="compositionally biased region" description="Basic and acidic residues" evidence="1">
    <location>
        <begin position="35"/>
        <end position="53"/>
    </location>
</feature>
<evidence type="ECO:0000256" key="1">
    <source>
        <dbReference type="SAM" id="MobiDB-lite"/>
    </source>
</evidence>
<reference evidence="3" key="3">
    <citation type="submission" date="2025-08" db="UniProtKB">
        <authorList>
            <consortium name="RefSeq"/>
        </authorList>
    </citation>
    <scope>IDENTIFICATION</scope>
    <source>
        <strain evidence="3">CBS 342.82</strain>
    </source>
</reference>
<accession>A0A6J3LU09</accession>
<evidence type="ECO:0000313" key="2">
    <source>
        <dbReference type="Proteomes" id="UP000504637"/>
    </source>
</evidence>
<proteinExistence type="predicted"/>
<evidence type="ECO:0000313" key="3">
    <source>
        <dbReference type="RefSeq" id="XP_033455800.1"/>
    </source>
</evidence>
<sequence>MTTHNDNPDNFANRPNKEVRGIASEGGKAFQGGHKSHEENDDNHNDSKGHGRNPDGTFTKGSQAAAEVDHKGGQHSHQHDGDHSTNHESSHLPGRNPDGTFTNGSEAAAEAGHIGCQHSHKRDDSKIDDNDGSSVKDSSQSHLPGRNPDGTFINGSQAAAVAGHKSGQHS</sequence>
<dbReference type="AlphaFoldDB" id="A0A6J3LU09"/>
<organism evidence="3">
    <name type="scientific">Dissoconium aciculare CBS 342.82</name>
    <dbReference type="NCBI Taxonomy" id="1314786"/>
    <lineage>
        <taxon>Eukaryota</taxon>
        <taxon>Fungi</taxon>
        <taxon>Dikarya</taxon>
        <taxon>Ascomycota</taxon>
        <taxon>Pezizomycotina</taxon>
        <taxon>Dothideomycetes</taxon>
        <taxon>Dothideomycetidae</taxon>
        <taxon>Mycosphaerellales</taxon>
        <taxon>Dissoconiaceae</taxon>
        <taxon>Dissoconium</taxon>
    </lineage>
</organism>
<feature type="compositionally biased region" description="Polar residues" evidence="1">
    <location>
        <begin position="132"/>
        <end position="142"/>
    </location>
</feature>
<reference evidence="3" key="2">
    <citation type="submission" date="2020-04" db="EMBL/GenBank/DDBJ databases">
        <authorList>
            <consortium name="NCBI Genome Project"/>
        </authorList>
    </citation>
    <scope>NUCLEOTIDE SEQUENCE</scope>
    <source>
        <strain evidence="3">CBS 342.82</strain>
    </source>
</reference>
<reference evidence="3" key="1">
    <citation type="submission" date="2020-01" db="EMBL/GenBank/DDBJ databases">
        <authorList>
            <consortium name="DOE Joint Genome Institute"/>
            <person name="Haridas S."/>
            <person name="Albert R."/>
            <person name="Binder M."/>
            <person name="Bloem J."/>
            <person name="Labutti K."/>
            <person name="Salamov A."/>
            <person name="Andreopoulos B."/>
            <person name="Baker S.E."/>
            <person name="Barry K."/>
            <person name="Bills G."/>
            <person name="Bluhm B.H."/>
            <person name="Cannon C."/>
            <person name="Castanera R."/>
            <person name="Culley D.E."/>
            <person name="Daum C."/>
            <person name="Ezra D."/>
            <person name="Gonzalez J.B."/>
            <person name="Henrissat B."/>
            <person name="Kuo A."/>
            <person name="Liang C."/>
            <person name="Lipzen A."/>
            <person name="Lutzoni F."/>
            <person name="Magnuson J."/>
            <person name="Mondo S."/>
            <person name="Nolan M."/>
            <person name="Ohm R."/>
            <person name="Pangilinan J."/>
            <person name="Park H.-J."/>
            <person name="Ramirez L."/>
            <person name="Alfaro M."/>
            <person name="Sun H."/>
            <person name="Tritt A."/>
            <person name="Yoshinaga Y."/>
            <person name="Zwiers L.-H."/>
            <person name="Turgeon B.G."/>
            <person name="Goodwin S.B."/>
            <person name="Spatafora J.W."/>
            <person name="Crous P.W."/>
            <person name="Grigoriev I.V."/>
        </authorList>
    </citation>
    <scope>NUCLEOTIDE SEQUENCE</scope>
    <source>
        <strain evidence="3">CBS 342.82</strain>
    </source>
</reference>
<protein>
    <submittedName>
        <fullName evidence="3">Uncharacterized protein</fullName>
    </submittedName>
</protein>
<feature type="compositionally biased region" description="Basic and acidic residues" evidence="1">
    <location>
        <begin position="67"/>
        <end position="90"/>
    </location>
</feature>
<name>A0A6J3LU09_9PEZI</name>
<feature type="region of interest" description="Disordered" evidence="1">
    <location>
        <begin position="1"/>
        <end position="154"/>
    </location>
</feature>
<gene>
    <name evidence="3" type="ORF">K489DRAFT_327140</name>
</gene>
<dbReference type="RefSeq" id="XP_033455800.1">
    <property type="nucleotide sequence ID" value="XM_033601964.1"/>
</dbReference>
<keyword evidence="2" id="KW-1185">Reference proteome</keyword>